<evidence type="ECO:0000313" key="2">
    <source>
        <dbReference type="Proteomes" id="UP000035218"/>
    </source>
</evidence>
<dbReference type="Proteomes" id="UP000035218">
    <property type="component" value="Unassembled WGS sequence"/>
</dbReference>
<name>A0A837KEN6_9BACL</name>
<accession>A0A837KEN6</accession>
<protein>
    <submittedName>
        <fullName evidence="1">Uncharacterized protein</fullName>
    </submittedName>
</protein>
<proteinExistence type="predicted"/>
<comment type="caution">
    <text evidence="1">The sequence shown here is derived from an EMBL/GenBank/DDBJ whole genome shotgun (WGS) entry which is preliminary data.</text>
</comment>
<reference evidence="1 2" key="1">
    <citation type="submission" date="2015-05" db="EMBL/GenBank/DDBJ databases">
        <title>Genome sequencing project for genomic taxonomy and phylogenomics of Bacillus-like bacteria.</title>
        <authorList>
            <person name="Liu B."/>
            <person name="Wang J."/>
            <person name="Zhu Y."/>
            <person name="Liu G."/>
            <person name="Chen Q."/>
            <person name="Chen Z."/>
            <person name="Lan J."/>
            <person name="Che J."/>
            <person name="Ge C."/>
            <person name="Shi H."/>
            <person name="Pan Z."/>
            <person name="Liu X."/>
        </authorList>
    </citation>
    <scope>NUCLEOTIDE SEQUENCE [LARGE SCALE GENOMIC DNA]</scope>
    <source>
        <strain evidence="1 2">DSM 9885</strain>
    </source>
</reference>
<gene>
    <name evidence="1" type="ORF">AA984_26195</name>
</gene>
<evidence type="ECO:0000313" key="1">
    <source>
        <dbReference type="EMBL" id="KLH96260.1"/>
    </source>
</evidence>
<sequence length="67" mass="7853">MDKRLASGPFFRLMCRNIGCVEEKKPHNDSFLKRFHFGILLAISRRQEEHLPFAHMPEGDKRGGRSR</sequence>
<dbReference type="AlphaFoldDB" id="A0A837KEN6"/>
<dbReference type="EMBL" id="LDCN01000011">
    <property type="protein sequence ID" value="KLH96260.1"/>
    <property type="molecule type" value="Genomic_DNA"/>
</dbReference>
<organism evidence="1 2">
    <name type="scientific">Brevibacillus formosus</name>
    <dbReference type="NCBI Taxonomy" id="54913"/>
    <lineage>
        <taxon>Bacteria</taxon>
        <taxon>Bacillati</taxon>
        <taxon>Bacillota</taxon>
        <taxon>Bacilli</taxon>
        <taxon>Bacillales</taxon>
        <taxon>Paenibacillaceae</taxon>
        <taxon>Brevibacillus</taxon>
    </lineage>
</organism>